<keyword evidence="2" id="KW-1185">Reference proteome</keyword>
<gene>
    <name evidence="1" type="ORF">MKS88_004345</name>
</gene>
<protein>
    <submittedName>
        <fullName evidence="1">Uncharacterized protein</fullName>
    </submittedName>
</protein>
<name>A0ACB9Y5D6_PLABR</name>
<proteinExistence type="predicted"/>
<reference evidence="1" key="1">
    <citation type="submission" date="2022-06" db="EMBL/GenBank/DDBJ databases">
        <title>The First Complete Genome of the Simian Malaria Parasite Plasmodium brasilianum.</title>
        <authorList>
            <person name="Bajic M."/>
            <person name="Ravishankar S."/>
        </authorList>
    </citation>
    <scope>NUCLEOTIDE SEQUENCE</scope>
    <source>
        <strain evidence="1">Bolivian I</strain>
    </source>
</reference>
<dbReference type="EMBL" id="CM043780">
    <property type="protein sequence ID" value="KAI4836548.1"/>
    <property type="molecule type" value="Genomic_DNA"/>
</dbReference>
<accession>A0ACB9Y5D6</accession>
<organism evidence="1 2">
    <name type="scientific">Plasmodium brasilianum</name>
    <dbReference type="NCBI Taxonomy" id="5824"/>
    <lineage>
        <taxon>Eukaryota</taxon>
        <taxon>Sar</taxon>
        <taxon>Alveolata</taxon>
        <taxon>Apicomplexa</taxon>
        <taxon>Aconoidasida</taxon>
        <taxon>Haemosporida</taxon>
        <taxon>Plasmodiidae</taxon>
        <taxon>Plasmodium</taxon>
        <taxon>Plasmodium (Plasmodium)</taxon>
    </lineage>
</organism>
<dbReference type="Proteomes" id="UP001056978">
    <property type="component" value="Chromosome 12"/>
</dbReference>
<sequence length="277" mass="32518">MLSTFPSNKLSDVFLSPTDEEDLKASMKRYAGDRFIKDYENLLNEKSTDSKRILAKSMINLIKQQFIKLKEIEAQYVTPNFEQYKQIIELKPQILDLDADTPCNTEAECKKLENMMNICTYVRGGADFAYDIFLVTTHVVNSMIAVLCACIFIGPVHVCALKNFPYTCKLPYPVFSTLFMATSAVWEVICPLCQKWEEKNKKKEKIEKNNNKDKNKNYNKDKNKNYNIDKNKNYNKDKNKDYNKDKNKDYNKDKNKDYNKDKNKDYDKDKNEDKIKN</sequence>
<evidence type="ECO:0000313" key="1">
    <source>
        <dbReference type="EMBL" id="KAI4836548.1"/>
    </source>
</evidence>
<comment type="caution">
    <text evidence="1">The sequence shown here is derived from an EMBL/GenBank/DDBJ whole genome shotgun (WGS) entry which is preliminary data.</text>
</comment>
<evidence type="ECO:0000313" key="2">
    <source>
        <dbReference type="Proteomes" id="UP001056978"/>
    </source>
</evidence>